<feature type="domain" description="Kinesin motor" evidence="6">
    <location>
        <begin position="9"/>
        <end position="204"/>
    </location>
</feature>
<comment type="subcellular location">
    <subcellularLocation>
        <location evidence="1">Cytoplasm</location>
        <location evidence="1">Cytoskeleton</location>
    </subcellularLocation>
</comment>
<dbReference type="Proteomes" id="UP001152622">
    <property type="component" value="Chromosome 22"/>
</dbReference>
<dbReference type="SMART" id="SM00129">
    <property type="entry name" value="KISc"/>
    <property type="match status" value="1"/>
</dbReference>
<accession>A0A9Q1E872</accession>
<dbReference type="OrthoDB" id="3176171at2759"/>
<evidence type="ECO:0000313" key="7">
    <source>
        <dbReference type="EMBL" id="KAJ8334028.1"/>
    </source>
</evidence>
<dbReference type="EMBL" id="JAINUF010000022">
    <property type="protein sequence ID" value="KAJ8334028.1"/>
    <property type="molecule type" value="Genomic_DNA"/>
</dbReference>
<protein>
    <recommendedName>
        <fullName evidence="6">Kinesin motor domain-containing protein</fullName>
    </recommendedName>
</protein>
<dbReference type="GO" id="GO:0007018">
    <property type="term" value="P:microtubule-based movement"/>
    <property type="evidence" value="ECO:0007669"/>
    <property type="project" value="InterPro"/>
</dbReference>
<dbReference type="GO" id="GO:0005856">
    <property type="term" value="C:cytoskeleton"/>
    <property type="evidence" value="ECO:0007669"/>
    <property type="project" value="UniProtKB-SubCell"/>
</dbReference>
<dbReference type="InterPro" id="IPR027417">
    <property type="entry name" value="P-loop_NTPase"/>
</dbReference>
<dbReference type="PANTHER" id="PTHR47968">
    <property type="entry name" value="CENTROMERE PROTEIN E"/>
    <property type="match status" value="1"/>
</dbReference>
<dbReference type="InterPro" id="IPR001752">
    <property type="entry name" value="Kinesin_motor_dom"/>
</dbReference>
<evidence type="ECO:0000256" key="1">
    <source>
        <dbReference type="ARBA" id="ARBA00004245"/>
    </source>
</evidence>
<comment type="similarity">
    <text evidence="5">Belongs to the TRAFAC class myosin-kinesin ATPase superfamily. Kinesin family.</text>
</comment>
<sequence>MSGSDMCSHVKVVVRVRPENSREQEGNFKKVVQVVDNHMLIFDPKEQEMTFFTAQKRRGRDVCTRANKDLKFVFDCVFGETSSHFDVFENSTKDILDGVLNGYNCTVFAYGATGAGKTCTMLGSENSPGVMYLTMKELFNRIDQVEDEKSFDVAFSYLEIYNEHIRDLLANSGPLAVREDSTKGVVVQGLTLHQVREGVCLDQG</sequence>
<feature type="binding site" evidence="5">
    <location>
        <begin position="111"/>
        <end position="118"/>
    </location>
    <ligand>
        <name>ATP</name>
        <dbReference type="ChEBI" id="CHEBI:30616"/>
    </ligand>
</feature>
<gene>
    <name evidence="7" type="ORF">SKAU_G00413470</name>
</gene>
<evidence type="ECO:0000256" key="4">
    <source>
        <dbReference type="ARBA" id="ARBA00023212"/>
    </source>
</evidence>
<dbReference type="PROSITE" id="PS50067">
    <property type="entry name" value="KINESIN_MOTOR_2"/>
    <property type="match status" value="1"/>
</dbReference>
<dbReference type="InterPro" id="IPR036961">
    <property type="entry name" value="Kinesin_motor_dom_sf"/>
</dbReference>
<keyword evidence="8" id="KW-1185">Reference proteome</keyword>
<dbReference type="Gene3D" id="3.40.850.10">
    <property type="entry name" value="Kinesin motor domain"/>
    <property type="match status" value="1"/>
</dbReference>
<dbReference type="Pfam" id="PF00225">
    <property type="entry name" value="Kinesin"/>
    <property type="match status" value="1"/>
</dbReference>
<dbReference type="GO" id="GO:0003777">
    <property type="term" value="F:microtubule motor activity"/>
    <property type="evidence" value="ECO:0007669"/>
    <property type="project" value="InterPro"/>
</dbReference>
<evidence type="ECO:0000256" key="2">
    <source>
        <dbReference type="ARBA" id="ARBA00022741"/>
    </source>
</evidence>
<dbReference type="GO" id="GO:0005524">
    <property type="term" value="F:ATP binding"/>
    <property type="evidence" value="ECO:0007669"/>
    <property type="project" value="UniProtKB-UniRule"/>
</dbReference>
<keyword evidence="5" id="KW-0505">Motor protein</keyword>
<keyword evidence="2 5" id="KW-0547">Nucleotide-binding</keyword>
<name>A0A9Q1E872_SYNKA</name>
<dbReference type="AlphaFoldDB" id="A0A9Q1E872"/>
<keyword evidence="3 5" id="KW-0067">ATP-binding</keyword>
<dbReference type="InterPro" id="IPR027640">
    <property type="entry name" value="Kinesin-like_fam"/>
</dbReference>
<evidence type="ECO:0000256" key="3">
    <source>
        <dbReference type="ARBA" id="ARBA00022840"/>
    </source>
</evidence>
<dbReference type="GO" id="GO:0008017">
    <property type="term" value="F:microtubule binding"/>
    <property type="evidence" value="ECO:0007669"/>
    <property type="project" value="InterPro"/>
</dbReference>
<keyword evidence="4" id="KW-0206">Cytoskeleton</keyword>
<reference evidence="7" key="1">
    <citation type="journal article" date="2023" name="Science">
        <title>Genome structures resolve the early diversification of teleost fishes.</title>
        <authorList>
            <person name="Parey E."/>
            <person name="Louis A."/>
            <person name="Montfort J."/>
            <person name="Bouchez O."/>
            <person name="Roques C."/>
            <person name="Iampietro C."/>
            <person name="Lluch J."/>
            <person name="Castinel A."/>
            <person name="Donnadieu C."/>
            <person name="Desvignes T."/>
            <person name="Floi Bucao C."/>
            <person name="Jouanno E."/>
            <person name="Wen M."/>
            <person name="Mejri S."/>
            <person name="Dirks R."/>
            <person name="Jansen H."/>
            <person name="Henkel C."/>
            <person name="Chen W.J."/>
            <person name="Zahm M."/>
            <person name="Cabau C."/>
            <person name="Klopp C."/>
            <person name="Thompson A.W."/>
            <person name="Robinson-Rechavi M."/>
            <person name="Braasch I."/>
            <person name="Lecointre G."/>
            <person name="Bobe J."/>
            <person name="Postlethwait J.H."/>
            <person name="Berthelot C."/>
            <person name="Roest Crollius H."/>
            <person name="Guiguen Y."/>
        </authorList>
    </citation>
    <scope>NUCLEOTIDE SEQUENCE</scope>
    <source>
        <strain evidence="7">WJC10195</strain>
    </source>
</reference>
<dbReference type="SUPFAM" id="SSF52540">
    <property type="entry name" value="P-loop containing nucleoside triphosphate hydrolases"/>
    <property type="match status" value="1"/>
</dbReference>
<keyword evidence="4" id="KW-0963">Cytoplasm</keyword>
<organism evidence="7 8">
    <name type="scientific">Synaphobranchus kaupii</name>
    <name type="common">Kaup's arrowtooth eel</name>
    <dbReference type="NCBI Taxonomy" id="118154"/>
    <lineage>
        <taxon>Eukaryota</taxon>
        <taxon>Metazoa</taxon>
        <taxon>Chordata</taxon>
        <taxon>Craniata</taxon>
        <taxon>Vertebrata</taxon>
        <taxon>Euteleostomi</taxon>
        <taxon>Actinopterygii</taxon>
        <taxon>Neopterygii</taxon>
        <taxon>Teleostei</taxon>
        <taxon>Anguilliformes</taxon>
        <taxon>Synaphobranchidae</taxon>
        <taxon>Synaphobranchus</taxon>
    </lineage>
</organism>
<comment type="caution">
    <text evidence="7">The sequence shown here is derived from an EMBL/GenBank/DDBJ whole genome shotgun (WGS) entry which is preliminary data.</text>
</comment>
<evidence type="ECO:0000259" key="6">
    <source>
        <dbReference type="PROSITE" id="PS50067"/>
    </source>
</evidence>
<evidence type="ECO:0000313" key="8">
    <source>
        <dbReference type="Proteomes" id="UP001152622"/>
    </source>
</evidence>
<dbReference type="PANTHER" id="PTHR47968:SF73">
    <property type="entry name" value="KINESIN-LIKE PROTEIN"/>
    <property type="match status" value="1"/>
</dbReference>
<proteinExistence type="inferred from homology"/>
<evidence type="ECO:0000256" key="5">
    <source>
        <dbReference type="PROSITE-ProRule" id="PRU00283"/>
    </source>
</evidence>